<name>A0ABT5X765_9EURY</name>
<protein>
    <submittedName>
        <fullName evidence="1">Uncharacterized protein</fullName>
    </submittedName>
</protein>
<proteinExistence type="predicted"/>
<reference evidence="1 2" key="1">
    <citation type="submission" date="2023-03" db="EMBL/GenBank/DDBJ databases">
        <title>WGS of Methanotrichaceae archaeon Mx.</title>
        <authorList>
            <person name="Sorokin D.Y."/>
            <person name="Merkel A.Y."/>
        </authorList>
    </citation>
    <scope>NUCLEOTIDE SEQUENCE [LARGE SCALE GENOMIC DNA]</scope>
    <source>
        <strain evidence="1 2">Mx</strain>
    </source>
</reference>
<gene>
    <name evidence="1" type="ORF">P0O15_05020</name>
</gene>
<evidence type="ECO:0000313" key="2">
    <source>
        <dbReference type="Proteomes" id="UP001220010"/>
    </source>
</evidence>
<evidence type="ECO:0000313" key="1">
    <source>
        <dbReference type="EMBL" id="MDF0590537.1"/>
    </source>
</evidence>
<dbReference type="EMBL" id="JARFPK010000014">
    <property type="protein sequence ID" value="MDF0590537.1"/>
    <property type="molecule type" value="Genomic_DNA"/>
</dbReference>
<dbReference type="RefSeq" id="WP_316966284.1">
    <property type="nucleotide sequence ID" value="NZ_JARFPK010000014.1"/>
</dbReference>
<keyword evidence="2" id="KW-1185">Reference proteome</keyword>
<accession>A0ABT5X765</accession>
<sequence>MRLDETVPMESKILQPVSGAHRMELYPYIRTVDMLSSNSYIIS</sequence>
<dbReference type="Proteomes" id="UP001220010">
    <property type="component" value="Unassembled WGS sequence"/>
</dbReference>
<organism evidence="1 2">
    <name type="scientific">Candidatus Methanocrinis natronophilus</name>
    <dbReference type="NCBI Taxonomy" id="3033396"/>
    <lineage>
        <taxon>Archaea</taxon>
        <taxon>Methanobacteriati</taxon>
        <taxon>Methanobacteriota</taxon>
        <taxon>Stenosarchaea group</taxon>
        <taxon>Methanomicrobia</taxon>
        <taxon>Methanotrichales</taxon>
        <taxon>Methanotrichaceae</taxon>
        <taxon>Methanocrinis</taxon>
    </lineage>
</organism>
<comment type="caution">
    <text evidence="1">The sequence shown here is derived from an EMBL/GenBank/DDBJ whole genome shotgun (WGS) entry which is preliminary data.</text>
</comment>